<reference evidence="1 2" key="1">
    <citation type="submission" date="2023-09" db="EMBL/GenBank/DDBJ databases">
        <authorList>
            <person name="Rey-Velasco X."/>
        </authorList>
    </citation>
    <scope>NUCLEOTIDE SEQUENCE [LARGE SCALE GENOMIC DNA]</scope>
    <source>
        <strain evidence="1 2">F260</strain>
    </source>
</reference>
<dbReference type="RefSeq" id="WP_311493477.1">
    <property type="nucleotide sequence ID" value="NZ_JAVRHO010000002.1"/>
</dbReference>
<comment type="caution">
    <text evidence="1">The sequence shown here is derived from an EMBL/GenBank/DDBJ whole genome shotgun (WGS) entry which is preliminary data.</text>
</comment>
<protein>
    <recommendedName>
        <fullName evidence="3">Type II toxin-antitoxin system RelE/ParE family toxin</fullName>
    </recommendedName>
</protein>
<dbReference type="Gene3D" id="3.30.2310.20">
    <property type="entry name" value="RelE-like"/>
    <property type="match status" value="1"/>
</dbReference>
<dbReference type="Proteomes" id="UP001245285">
    <property type="component" value="Unassembled WGS sequence"/>
</dbReference>
<evidence type="ECO:0000313" key="1">
    <source>
        <dbReference type="EMBL" id="MDT0645327.1"/>
    </source>
</evidence>
<evidence type="ECO:0008006" key="3">
    <source>
        <dbReference type="Google" id="ProtNLM"/>
    </source>
</evidence>
<accession>A0ABU3CGG1</accession>
<dbReference type="EMBL" id="JAVRHO010000002">
    <property type="protein sequence ID" value="MDT0645327.1"/>
    <property type="molecule type" value="Genomic_DNA"/>
</dbReference>
<evidence type="ECO:0000313" key="2">
    <source>
        <dbReference type="Proteomes" id="UP001245285"/>
    </source>
</evidence>
<dbReference type="InterPro" id="IPR035093">
    <property type="entry name" value="RelE/ParE_toxin_dom_sf"/>
</dbReference>
<name>A0ABU3CGG1_9FLAO</name>
<keyword evidence="2" id="KW-1185">Reference proteome</keyword>
<sequence length="99" mass="12076">MKVIWSQLAEKSYNSNLLYLSENWPLAVVQDFILNVEKTMNLLSKNPNIFRWWDSKKKYKIGYVTPHISFFYSFDREKVMVHLFWDKRQDPEKLKKVLM</sequence>
<organism evidence="1 2">
    <name type="scientific">Autumnicola lenta</name>
    <dbReference type="NCBI Taxonomy" id="3075593"/>
    <lineage>
        <taxon>Bacteria</taxon>
        <taxon>Pseudomonadati</taxon>
        <taxon>Bacteroidota</taxon>
        <taxon>Flavobacteriia</taxon>
        <taxon>Flavobacteriales</taxon>
        <taxon>Flavobacteriaceae</taxon>
        <taxon>Autumnicola</taxon>
    </lineage>
</organism>
<gene>
    <name evidence="1" type="ORF">RM545_01380</name>
</gene>
<proteinExistence type="predicted"/>